<keyword evidence="9" id="KW-1185">Reference proteome</keyword>
<feature type="transmembrane region" description="Helical" evidence="6">
    <location>
        <begin position="759"/>
        <end position="779"/>
    </location>
</feature>
<feature type="transmembrane region" description="Helical" evidence="6">
    <location>
        <begin position="727"/>
        <end position="747"/>
    </location>
</feature>
<dbReference type="GO" id="GO:0005313">
    <property type="term" value="F:L-glutamate transmembrane transporter activity"/>
    <property type="evidence" value="ECO:0007669"/>
    <property type="project" value="TreeGrafter"/>
</dbReference>
<feature type="transmembrane region" description="Helical" evidence="6">
    <location>
        <begin position="408"/>
        <end position="427"/>
    </location>
</feature>
<evidence type="ECO:0000256" key="1">
    <source>
        <dbReference type="ARBA" id="ARBA00004141"/>
    </source>
</evidence>
<proteinExistence type="inferred from homology"/>
<dbReference type="AlphaFoldDB" id="A0A5A7PVX3"/>
<feature type="transmembrane region" description="Helical" evidence="6">
    <location>
        <begin position="269"/>
        <end position="292"/>
    </location>
</feature>
<dbReference type="Proteomes" id="UP000325081">
    <property type="component" value="Unassembled WGS sequence"/>
</dbReference>
<feature type="transmembrane region" description="Helical" evidence="6">
    <location>
        <begin position="433"/>
        <end position="455"/>
    </location>
</feature>
<evidence type="ECO:0000256" key="6">
    <source>
        <dbReference type="SAM" id="Phobius"/>
    </source>
</evidence>
<dbReference type="PANTHER" id="PTHR43243">
    <property type="entry name" value="INNER MEMBRANE TRANSPORTER YGJI-RELATED"/>
    <property type="match status" value="1"/>
</dbReference>
<protein>
    <submittedName>
        <fullName evidence="8">Cationic amino acid transporter</fullName>
    </submittedName>
</protein>
<feature type="transmembrane region" description="Helical" evidence="6">
    <location>
        <begin position="171"/>
        <end position="190"/>
    </location>
</feature>
<dbReference type="GO" id="GO:0005886">
    <property type="term" value="C:plasma membrane"/>
    <property type="evidence" value="ECO:0007669"/>
    <property type="project" value="TreeGrafter"/>
</dbReference>
<dbReference type="InterPro" id="IPR002293">
    <property type="entry name" value="AA/rel_permease1"/>
</dbReference>
<feature type="transmembrane region" description="Helical" evidence="6">
    <location>
        <begin position="196"/>
        <end position="219"/>
    </location>
</feature>
<feature type="transmembrane region" description="Helical" evidence="6">
    <location>
        <begin position="647"/>
        <end position="670"/>
    </location>
</feature>
<evidence type="ECO:0000313" key="9">
    <source>
        <dbReference type="Proteomes" id="UP000325081"/>
    </source>
</evidence>
<feature type="transmembrane region" description="Helical" evidence="6">
    <location>
        <begin position="83"/>
        <end position="101"/>
    </location>
</feature>
<accession>A0A5A7PVX3</accession>
<gene>
    <name evidence="8" type="ORF">STAS_13160</name>
</gene>
<dbReference type="InterPro" id="IPR029485">
    <property type="entry name" value="CAT_C"/>
</dbReference>
<feature type="transmembrane region" description="Helical" evidence="6">
    <location>
        <begin position="568"/>
        <end position="589"/>
    </location>
</feature>
<feature type="non-terminal residue" evidence="8">
    <location>
        <position position="904"/>
    </location>
</feature>
<keyword evidence="5 6" id="KW-0472">Membrane</keyword>
<feature type="transmembrane region" description="Helical" evidence="6">
    <location>
        <begin position="785"/>
        <end position="806"/>
    </location>
</feature>
<comment type="similarity">
    <text evidence="2">Belongs to the amino acid-polyamine-organocation (APC) superfamily. Cationic amino acid transporter (CAT) (TC 2.A.3.3) family.</text>
</comment>
<feature type="transmembrane region" description="Helical" evidence="6">
    <location>
        <begin position="846"/>
        <end position="869"/>
    </location>
</feature>
<feature type="transmembrane region" description="Helical" evidence="6">
    <location>
        <begin position="529"/>
        <end position="548"/>
    </location>
</feature>
<feature type="domain" description="Cationic amino acid transporter C-terminal" evidence="7">
    <location>
        <begin position="255"/>
        <end position="291"/>
    </location>
</feature>
<feature type="transmembrane region" description="Helical" evidence="6">
    <location>
        <begin position="815"/>
        <end position="834"/>
    </location>
</feature>
<evidence type="ECO:0000313" key="8">
    <source>
        <dbReference type="EMBL" id="GER36788.1"/>
    </source>
</evidence>
<evidence type="ECO:0000256" key="2">
    <source>
        <dbReference type="ARBA" id="ARBA00008572"/>
    </source>
</evidence>
<dbReference type="GO" id="GO:0015189">
    <property type="term" value="F:L-lysine transmembrane transporter activity"/>
    <property type="evidence" value="ECO:0007669"/>
    <property type="project" value="TreeGrafter"/>
</dbReference>
<keyword evidence="4 6" id="KW-1133">Transmembrane helix</keyword>
<comment type="caution">
    <text evidence="8">The sequence shown here is derived from an EMBL/GenBank/DDBJ whole genome shotgun (WGS) entry which is preliminary data.</text>
</comment>
<keyword evidence="3 6" id="KW-0812">Transmembrane</keyword>
<feature type="transmembrane region" description="Helical" evidence="6">
    <location>
        <begin position="601"/>
        <end position="627"/>
    </location>
</feature>
<feature type="transmembrane region" description="Helical" evidence="6">
    <location>
        <begin position="113"/>
        <end position="133"/>
    </location>
</feature>
<dbReference type="OrthoDB" id="3900342at2759"/>
<evidence type="ECO:0000259" key="7">
    <source>
        <dbReference type="Pfam" id="PF13906"/>
    </source>
</evidence>
<name>A0A5A7PVX3_STRAF</name>
<evidence type="ECO:0000256" key="3">
    <source>
        <dbReference type="ARBA" id="ARBA00022692"/>
    </source>
</evidence>
<sequence length="904" mass="96813">MGVENESNGGAPSGVRRRACSCSKEDFLPEESFRSWGNYVNALRQTPARLADRVLTRSTADAELEVKARSEHEMKRTLTWWDLIWFGMGAVIGAGIFVLTGKEAKEGAGPAVVLSYVVSGLSALLSVFCYTEFAVEIPVAGGSFAYLRVELGDFIAFIAAGNILLETGTPVNATVAMLSATAVVAFFTDLDILADLLSISTLFIFMLVAVALLVRRYYVSGETKSEDRNKLIAFVVLIIGSSVGTAAYWGASEKAVNVFLLGSIDGVSFVRFAVWTVVLLVYYVLVGLHASYDTAKEFESKAAEVYGRADEGKGPAAVAEGKGPSAPPAAMGMENYESNLKRRGCSCTKDDFLPEESFKSWGNYVNALRQTPARLADRVLSRSTVEAELEMKDRSQNQMKKTLTWWDLIWFGMGSVIGAGIFVLTGLEARQDAGPAVVLSYAISGLSALLSVFCYTEFAVEIPYMVGNAAVARSWTSYLAALFNQKPETFRIHAAALPHDLDQLDPIAVAVIAVICFLAVRSTKGSSRLNYVASVVHVIVIAFIIIAGLTKANPANFSPFAPFGVRGIFKASSVLFFAYIGFDAVSTLAEETKNPARDIPIGLVGSMVMTTVIYCVLAATLCLMQPYGAIDPDAPFSVAFKSVGWSWAQYLVALGALKGMTSVLLVGSVGQARYLTHIARAHAMPPWFARVHPKTGTPMNATIVLLSFTAAIAFFTSLNILTNLLSISTLFVFTLVAVALIVRRYYVAGETSVGDRNKLAACLAVILGSSVATAIYWATAGSGKWVGYCVTVPAWGLATAGLWAWVPQARRPEKWGVPMVPWLPSASIAVNVFLLGSIDGESFVRFGVWTVLLLVYYLLFGLHASYGAAKSGESGSELRRVEEGTAGVVVSGGGANAVPSAPPL</sequence>
<dbReference type="EMBL" id="BKCP01005217">
    <property type="protein sequence ID" value="GER36788.1"/>
    <property type="molecule type" value="Genomic_DNA"/>
</dbReference>
<dbReference type="Pfam" id="PF13906">
    <property type="entry name" value="AA_permease_C"/>
    <property type="match status" value="2"/>
</dbReference>
<feature type="transmembrane region" description="Helical" evidence="6">
    <location>
        <begin position="231"/>
        <end position="249"/>
    </location>
</feature>
<evidence type="ECO:0000256" key="4">
    <source>
        <dbReference type="ARBA" id="ARBA00022989"/>
    </source>
</evidence>
<organism evidence="8 9">
    <name type="scientific">Striga asiatica</name>
    <name type="common">Asiatic witchweed</name>
    <name type="synonym">Buchnera asiatica</name>
    <dbReference type="NCBI Taxonomy" id="4170"/>
    <lineage>
        <taxon>Eukaryota</taxon>
        <taxon>Viridiplantae</taxon>
        <taxon>Streptophyta</taxon>
        <taxon>Embryophyta</taxon>
        <taxon>Tracheophyta</taxon>
        <taxon>Spermatophyta</taxon>
        <taxon>Magnoliopsida</taxon>
        <taxon>eudicotyledons</taxon>
        <taxon>Gunneridae</taxon>
        <taxon>Pentapetalae</taxon>
        <taxon>asterids</taxon>
        <taxon>lamiids</taxon>
        <taxon>Lamiales</taxon>
        <taxon>Orobanchaceae</taxon>
        <taxon>Buchnereae</taxon>
        <taxon>Striga</taxon>
    </lineage>
</organism>
<feature type="domain" description="Cationic amino acid transporter C-terminal" evidence="7">
    <location>
        <begin position="815"/>
        <end position="865"/>
    </location>
</feature>
<reference evidence="9" key="1">
    <citation type="journal article" date="2019" name="Curr. Biol.">
        <title>Genome Sequence of Striga asiatica Provides Insight into the Evolution of Plant Parasitism.</title>
        <authorList>
            <person name="Yoshida S."/>
            <person name="Kim S."/>
            <person name="Wafula E.K."/>
            <person name="Tanskanen J."/>
            <person name="Kim Y.M."/>
            <person name="Honaas L."/>
            <person name="Yang Z."/>
            <person name="Spallek T."/>
            <person name="Conn C.E."/>
            <person name="Ichihashi Y."/>
            <person name="Cheong K."/>
            <person name="Cui S."/>
            <person name="Der J.P."/>
            <person name="Gundlach H."/>
            <person name="Jiao Y."/>
            <person name="Hori C."/>
            <person name="Ishida J.K."/>
            <person name="Kasahara H."/>
            <person name="Kiba T."/>
            <person name="Kim M.S."/>
            <person name="Koo N."/>
            <person name="Laohavisit A."/>
            <person name="Lee Y.H."/>
            <person name="Lumba S."/>
            <person name="McCourt P."/>
            <person name="Mortimer J.C."/>
            <person name="Mutuku J.M."/>
            <person name="Nomura T."/>
            <person name="Sasaki-Sekimoto Y."/>
            <person name="Seto Y."/>
            <person name="Wang Y."/>
            <person name="Wakatake T."/>
            <person name="Sakakibara H."/>
            <person name="Demura T."/>
            <person name="Yamaguchi S."/>
            <person name="Yoneyama K."/>
            <person name="Manabe R.I."/>
            <person name="Nelson D.C."/>
            <person name="Schulman A.H."/>
            <person name="Timko M.P."/>
            <person name="dePamphilis C.W."/>
            <person name="Choi D."/>
            <person name="Shirasu K."/>
        </authorList>
    </citation>
    <scope>NUCLEOTIDE SEQUENCE [LARGE SCALE GENOMIC DNA]</scope>
    <source>
        <strain evidence="9">cv. UVA1</strain>
    </source>
</reference>
<evidence type="ECO:0000256" key="5">
    <source>
        <dbReference type="ARBA" id="ARBA00023136"/>
    </source>
</evidence>
<dbReference type="Pfam" id="PF13520">
    <property type="entry name" value="AA_permease_2"/>
    <property type="match status" value="2"/>
</dbReference>
<feature type="transmembrane region" description="Helical" evidence="6">
    <location>
        <begin position="145"/>
        <end position="164"/>
    </location>
</feature>
<dbReference type="Gene3D" id="1.20.1740.10">
    <property type="entry name" value="Amino acid/polyamine transporter I"/>
    <property type="match status" value="3"/>
</dbReference>
<comment type="subcellular location">
    <subcellularLocation>
        <location evidence="1">Membrane</location>
        <topology evidence="1">Multi-pass membrane protein</topology>
    </subcellularLocation>
</comment>
<dbReference type="PANTHER" id="PTHR43243:SF1">
    <property type="entry name" value="CATIONIC AMINO ACID TRANSPORTER 1"/>
    <property type="match status" value="1"/>
</dbReference>
<feature type="transmembrane region" description="Helical" evidence="6">
    <location>
        <begin position="700"/>
        <end position="721"/>
    </location>
</feature>